<name>A0A1G8AJ54_9NOCA</name>
<keyword evidence="2" id="KW-1185">Reference proteome</keyword>
<sequence>MSTLISMLARTTAALLATGALVAAGVQSAAAAPTEVQPVASSGVSLSATINGSNIDYAVTNVPNRLLLLPGECTTVIVDAVAGAAVAGPAIIDTLSAGSPDVLRLIEDLIAADAVPALPQVVIASGGTVTGSFTNIPSGVYALVTNCTIDPLVGFDPERFDFAGVLVLGGGQGSSTGSLGGVFGS</sequence>
<dbReference type="AlphaFoldDB" id="A0A1G8AJ54"/>
<organism evidence="1 2">
    <name type="scientific">Rhodococcus triatomae</name>
    <dbReference type="NCBI Taxonomy" id="300028"/>
    <lineage>
        <taxon>Bacteria</taxon>
        <taxon>Bacillati</taxon>
        <taxon>Actinomycetota</taxon>
        <taxon>Actinomycetes</taxon>
        <taxon>Mycobacteriales</taxon>
        <taxon>Nocardiaceae</taxon>
        <taxon>Rhodococcus</taxon>
    </lineage>
</organism>
<gene>
    <name evidence="1" type="ORF">SAMN05444695_101440</name>
</gene>
<protein>
    <submittedName>
        <fullName evidence="1">Uncharacterized protein</fullName>
    </submittedName>
</protein>
<dbReference type="Proteomes" id="UP000183263">
    <property type="component" value="Unassembled WGS sequence"/>
</dbReference>
<evidence type="ECO:0000313" key="1">
    <source>
        <dbReference type="EMBL" id="SDH20836.1"/>
    </source>
</evidence>
<proteinExistence type="predicted"/>
<accession>A0A1G8AJ54</accession>
<dbReference type="EMBL" id="FNDN01000001">
    <property type="protein sequence ID" value="SDH20836.1"/>
    <property type="molecule type" value="Genomic_DNA"/>
</dbReference>
<reference evidence="1 2" key="1">
    <citation type="submission" date="2016-10" db="EMBL/GenBank/DDBJ databases">
        <authorList>
            <person name="de Groot N.N."/>
        </authorList>
    </citation>
    <scope>NUCLEOTIDE SEQUENCE [LARGE SCALE GENOMIC DNA]</scope>
    <source>
        <strain evidence="1 2">DSM 44892</strain>
    </source>
</reference>
<dbReference type="RefSeq" id="WP_074700591.1">
    <property type="nucleotide sequence ID" value="NZ_CP048813.1"/>
</dbReference>
<dbReference type="OrthoDB" id="4553321at2"/>
<evidence type="ECO:0000313" key="2">
    <source>
        <dbReference type="Proteomes" id="UP000183263"/>
    </source>
</evidence>